<keyword evidence="3" id="KW-1185">Reference proteome</keyword>
<evidence type="ECO:0000313" key="2">
    <source>
        <dbReference type="EMBL" id="MDP9838627.1"/>
    </source>
</evidence>
<dbReference type="Pfam" id="PF18746">
    <property type="entry name" value="aGPT-Pplase3"/>
    <property type="match status" value="1"/>
</dbReference>
<evidence type="ECO:0000259" key="1">
    <source>
        <dbReference type="Pfam" id="PF18746"/>
    </source>
</evidence>
<organism evidence="2 3">
    <name type="scientific">Neorhizobium huautlense</name>
    <dbReference type="NCBI Taxonomy" id="67774"/>
    <lineage>
        <taxon>Bacteria</taxon>
        <taxon>Pseudomonadati</taxon>
        <taxon>Pseudomonadota</taxon>
        <taxon>Alphaproteobacteria</taxon>
        <taxon>Hyphomicrobiales</taxon>
        <taxon>Rhizobiaceae</taxon>
        <taxon>Rhizobium/Agrobacterium group</taxon>
        <taxon>Neorhizobium</taxon>
    </lineage>
</organism>
<comment type="caution">
    <text evidence="2">The sequence shown here is derived from an EMBL/GenBank/DDBJ whole genome shotgun (WGS) entry which is preliminary data.</text>
</comment>
<reference evidence="2 3" key="1">
    <citation type="submission" date="2023-07" db="EMBL/GenBank/DDBJ databases">
        <title>Sorghum-associated microbial communities from plants grown in Nebraska, USA.</title>
        <authorList>
            <person name="Schachtman D."/>
        </authorList>
    </citation>
    <scope>NUCLEOTIDE SEQUENCE [LARGE SCALE GENOMIC DNA]</scope>
    <source>
        <strain evidence="2 3">DS1307</strain>
    </source>
</reference>
<proteinExistence type="predicted"/>
<dbReference type="Proteomes" id="UP001241472">
    <property type="component" value="Unassembled WGS sequence"/>
</dbReference>
<name>A0ABT9PW50_9HYPH</name>
<accession>A0ABT9PW50</accession>
<protein>
    <recommendedName>
        <fullName evidence="1">Alpha-glutamyl/putrescinyl thymine pyrophosphorylase clade 3 domain-containing protein</fullName>
    </recommendedName>
</protein>
<dbReference type="InterPro" id="IPR041271">
    <property type="entry name" value="AGPT-Pplase3"/>
</dbReference>
<gene>
    <name evidence="2" type="ORF">J2T09_003399</name>
</gene>
<dbReference type="EMBL" id="JAUSRF010000011">
    <property type="protein sequence ID" value="MDP9838627.1"/>
    <property type="molecule type" value="Genomic_DNA"/>
</dbReference>
<sequence length="311" mass="34363">MSLRHHADRATDIKAALAAYESDHGPLPGLTTASRSETWVAQMISSLRRIEFIRLLNDQKIDPTRLDPHHSLFDPLKGAALLGRKGQIDEAIWLTFIATHFGKHVTDGWLLASNVMGSFGQGPVWTLPTYVAQPAQFDAMLVNNSPALKDMAKSGRFSNHRQYQSKNPEIISKVFSSFHAWQFDHGGFSAKVQAIHKTHGQNPTDVFDQLYRSLKPVFGFGRLGNFDFLTMLAKLNLAPIDAGSTYLVGATGPLAGAKLLFHNNTAHPVSAATLGGRVDQMDDYLGVGKQVLEDSLCNWQKSPDQYKYFKG</sequence>
<evidence type="ECO:0000313" key="3">
    <source>
        <dbReference type="Proteomes" id="UP001241472"/>
    </source>
</evidence>
<feature type="domain" description="Alpha-glutamyl/putrescinyl thymine pyrophosphorylase clade 3" evidence="1">
    <location>
        <begin position="36"/>
        <end position="311"/>
    </location>
</feature>
<dbReference type="RefSeq" id="WP_306836718.1">
    <property type="nucleotide sequence ID" value="NZ_JAUSRF010000011.1"/>
</dbReference>